<dbReference type="NCBIfam" id="TIGR00711">
    <property type="entry name" value="efflux_EmrB"/>
    <property type="match status" value="1"/>
</dbReference>
<feature type="transmembrane region" description="Helical" evidence="7">
    <location>
        <begin position="226"/>
        <end position="245"/>
    </location>
</feature>
<feature type="domain" description="Major facilitator superfamily (MFS) profile" evidence="8">
    <location>
        <begin position="11"/>
        <end position="494"/>
    </location>
</feature>
<dbReference type="InterPro" id="IPR004638">
    <property type="entry name" value="EmrB-like"/>
</dbReference>
<name>A0A916NNT9_9BACL</name>
<evidence type="ECO:0000313" key="10">
    <source>
        <dbReference type="Proteomes" id="UP000693672"/>
    </source>
</evidence>
<proteinExistence type="predicted"/>
<keyword evidence="6 7" id="KW-0472">Membrane</keyword>
<accession>A0A916NNT9</accession>
<dbReference type="EMBL" id="CAJVAS010000005">
    <property type="protein sequence ID" value="CAG7615026.1"/>
    <property type="molecule type" value="Genomic_DNA"/>
</dbReference>
<dbReference type="Proteomes" id="UP000693672">
    <property type="component" value="Unassembled WGS sequence"/>
</dbReference>
<dbReference type="CDD" id="cd17502">
    <property type="entry name" value="MFS_Azr1_MDR_like"/>
    <property type="match status" value="1"/>
</dbReference>
<sequence>MNTKQSKTGFVIAGLLLGILMAAMDNTIVATAMGTIVAELGGMEQFVWVTSAYMVAVMAGTPIFGKLSDMFGRKRFFIFGMVLFLVGSALCGTANSIVQLSIYRAVQGIGGGALMPIAFTIVFDIFPPEKRGKMGGLFGAVFGISSIFGPLLGAYITEYIGWNWVFYINLPIGVVALTFIGAFYHESLKHTKQSIDWFGAATLVASVVCLMFALELGGQKYAWGSFAIIGLFAAFAVLFVAFLVAETRASEPIISFAMFKQRLFASSNAVALLYGASYIVAAIYIPIYVQGVFGGSATNSGLILMPMMLGSVVGSQTGGFFTAKTSFRNIMIFSAVCFVLGILLLGTITPETSRMLLTLYMILTGFGVGFSFSVLSMASIHNFDMRQRGAATSANSFLRSLGMTLGITIFGIIQRNAFASGIADAFAGGGGLPGGKLGDPRDMLSSEKRALIPPDVLNQITDTLSSSIAQTFMWALLPALLAAVFVFMMGSERVKPAESPPVPEASRG</sequence>
<evidence type="ECO:0000256" key="7">
    <source>
        <dbReference type="SAM" id="Phobius"/>
    </source>
</evidence>
<keyword evidence="2" id="KW-0813">Transport</keyword>
<feature type="transmembrane region" description="Helical" evidence="7">
    <location>
        <begin position="266"/>
        <end position="289"/>
    </location>
</feature>
<feature type="transmembrane region" description="Helical" evidence="7">
    <location>
        <begin position="76"/>
        <end position="98"/>
    </location>
</feature>
<feature type="transmembrane region" description="Helical" evidence="7">
    <location>
        <begin position="46"/>
        <end position="64"/>
    </location>
</feature>
<evidence type="ECO:0000256" key="1">
    <source>
        <dbReference type="ARBA" id="ARBA00004651"/>
    </source>
</evidence>
<keyword evidence="5 7" id="KW-1133">Transmembrane helix</keyword>
<keyword evidence="3" id="KW-1003">Cell membrane</keyword>
<feature type="transmembrane region" description="Helical" evidence="7">
    <location>
        <begin position="396"/>
        <end position="413"/>
    </location>
</feature>
<feature type="transmembrane region" description="Helical" evidence="7">
    <location>
        <begin position="472"/>
        <end position="490"/>
    </location>
</feature>
<dbReference type="InterPro" id="IPR011701">
    <property type="entry name" value="MFS"/>
</dbReference>
<evidence type="ECO:0000256" key="5">
    <source>
        <dbReference type="ARBA" id="ARBA00022989"/>
    </source>
</evidence>
<evidence type="ECO:0000313" key="9">
    <source>
        <dbReference type="EMBL" id="CAG7615026.1"/>
    </source>
</evidence>
<comment type="caution">
    <text evidence="9">The sequence shown here is derived from an EMBL/GenBank/DDBJ whole genome shotgun (WGS) entry which is preliminary data.</text>
</comment>
<feature type="transmembrane region" description="Helical" evidence="7">
    <location>
        <begin position="135"/>
        <end position="156"/>
    </location>
</feature>
<dbReference type="InterPro" id="IPR020846">
    <property type="entry name" value="MFS_dom"/>
</dbReference>
<feature type="transmembrane region" description="Helical" evidence="7">
    <location>
        <begin position="162"/>
        <end position="183"/>
    </location>
</feature>
<dbReference type="GO" id="GO:0005886">
    <property type="term" value="C:plasma membrane"/>
    <property type="evidence" value="ECO:0007669"/>
    <property type="project" value="UniProtKB-SubCell"/>
</dbReference>
<evidence type="ECO:0000256" key="4">
    <source>
        <dbReference type="ARBA" id="ARBA00022692"/>
    </source>
</evidence>
<dbReference type="PROSITE" id="PS50850">
    <property type="entry name" value="MFS"/>
    <property type="match status" value="1"/>
</dbReference>
<dbReference type="PANTHER" id="PTHR23501:SF170">
    <property type="entry name" value="MULTIDRUG RESISTANCE PROTEIN 3"/>
    <property type="match status" value="1"/>
</dbReference>
<reference evidence="9" key="1">
    <citation type="submission" date="2021-06" db="EMBL/GenBank/DDBJ databases">
        <authorList>
            <person name="Criscuolo A."/>
        </authorList>
    </citation>
    <scope>NUCLEOTIDE SEQUENCE</scope>
    <source>
        <strain evidence="9">CIP111600</strain>
    </source>
</reference>
<dbReference type="Pfam" id="PF07690">
    <property type="entry name" value="MFS_1"/>
    <property type="match status" value="2"/>
</dbReference>
<organism evidence="9 10">
    <name type="scientific">Paenibacillus solanacearum</name>
    <dbReference type="NCBI Taxonomy" id="2048548"/>
    <lineage>
        <taxon>Bacteria</taxon>
        <taxon>Bacillati</taxon>
        <taxon>Bacillota</taxon>
        <taxon>Bacilli</taxon>
        <taxon>Bacillales</taxon>
        <taxon>Paenibacillaceae</taxon>
        <taxon>Paenibacillus</taxon>
    </lineage>
</organism>
<feature type="transmembrane region" description="Helical" evidence="7">
    <location>
        <begin position="195"/>
        <end position="214"/>
    </location>
</feature>
<dbReference type="RefSeq" id="WP_218091560.1">
    <property type="nucleotide sequence ID" value="NZ_CAJVAS010000005.1"/>
</dbReference>
<gene>
    <name evidence="9" type="primary">bmr3_3</name>
    <name evidence="9" type="ORF">PAESOLCIP111_01772</name>
</gene>
<evidence type="ECO:0000256" key="2">
    <source>
        <dbReference type="ARBA" id="ARBA00022448"/>
    </source>
</evidence>
<dbReference type="FunFam" id="1.20.1720.10:FF:000004">
    <property type="entry name" value="EmrB/QacA family drug resistance transporter"/>
    <property type="match status" value="1"/>
</dbReference>
<feature type="transmembrane region" description="Helical" evidence="7">
    <location>
        <begin position="355"/>
        <end position="375"/>
    </location>
</feature>
<feature type="transmembrane region" description="Helical" evidence="7">
    <location>
        <begin position="330"/>
        <end position="349"/>
    </location>
</feature>
<evidence type="ECO:0000259" key="8">
    <source>
        <dbReference type="PROSITE" id="PS50850"/>
    </source>
</evidence>
<keyword evidence="10" id="KW-1185">Reference proteome</keyword>
<feature type="transmembrane region" description="Helical" evidence="7">
    <location>
        <begin position="301"/>
        <end position="323"/>
    </location>
</feature>
<evidence type="ECO:0000256" key="6">
    <source>
        <dbReference type="ARBA" id="ARBA00023136"/>
    </source>
</evidence>
<protein>
    <submittedName>
        <fullName evidence="9">Multidrug resistance protein 3</fullName>
    </submittedName>
</protein>
<feature type="transmembrane region" description="Helical" evidence="7">
    <location>
        <begin position="104"/>
        <end position="123"/>
    </location>
</feature>
<comment type="subcellular location">
    <subcellularLocation>
        <location evidence="1">Cell membrane</location>
        <topology evidence="1">Multi-pass membrane protein</topology>
    </subcellularLocation>
</comment>
<keyword evidence="4 7" id="KW-0812">Transmembrane</keyword>
<dbReference type="GO" id="GO:0022857">
    <property type="term" value="F:transmembrane transporter activity"/>
    <property type="evidence" value="ECO:0007669"/>
    <property type="project" value="InterPro"/>
</dbReference>
<dbReference type="PANTHER" id="PTHR23501">
    <property type="entry name" value="MAJOR FACILITATOR SUPERFAMILY"/>
    <property type="match status" value="1"/>
</dbReference>
<evidence type="ECO:0000256" key="3">
    <source>
        <dbReference type="ARBA" id="ARBA00022475"/>
    </source>
</evidence>
<dbReference type="AlphaFoldDB" id="A0A916NNT9"/>